<sequence length="146" mass="17034">MAITNQLLLKQLKTQIGRVEIATLLVELAERAEHNVMLQQILRSIELPPPFGTFEYIKHSNRKGYWRKKPWHREYPTEAQLEARLQFSTINYNLFGIKGTLSRVDGTCIGLVNKLAGDFMRGRKLISKEELEERKKQKTIERIARV</sequence>
<reference evidence="2" key="1">
    <citation type="submission" date="2017-06" db="EMBL/GenBank/DDBJ databases">
        <authorList>
            <person name="Cremers G."/>
        </authorList>
    </citation>
    <scope>NUCLEOTIDE SEQUENCE [LARGE SCALE GENOMIC DNA]</scope>
</reference>
<evidence type="ECO:0000313" key="2">
    <source>
        <dbReference type="Proteomes" id="UP000218615"/>
    </source>
</evidence>
<name>A0A284VNA4_9EURY</name>
<accession>A0A284VNA4</accession>
<gene>
    <name evidence="1" type="ORF">MNV_2010013</name>
</gene>
<protein>
    <submittedName>
        <fullName evidence="1">Uncharacterized protein</fullName>
    </submittedName>
</protein>
<organism evidence="1 2">
    <name type="scientific">Candidatus Methanoperedens nitratireducens</name>
    <dbReference type="NCBI Taxonomy" id="1392998"/>
    <lineage>
        <taxon>Archaea</taxon>
        <taxon>Methanobacteriati</taxon>
        <taxon>Methanobacteriota</taxon>
        <taxon>Stenosarchaea group</taxon>
        <taxon>Methanomicrobia</taxon>
        <taxon>Methanosarcinales</taxon>
        <taxon>ANME-2 cluster</taxon>
        <taxon>Candidatus Methanoperedentaceae</taxon>
        <taxon>Candidatus Methanoperedens</taxon>
    </lineage>
</organism>
<dbReference type="RefSeq" id="WP_096205234.1">
    <property type="nucleotide sequence ID" value="NZ_FZMP01000115.1"/>
</dbReference>
<proteinExistence type="predicted"/>
<evidence type="ECO:0000313" key="1">
    <source>
        <dbReference type="EMBL" id="SNQ60765.1"/>
    </source>
</evidence>
<dbReference type="Proteomes" id="UP000218615">
    <property type="component" value="Unassembled WGS sequence"/>
</dbReference>
<dbReference type="AlphaFoldDB" id="A0A284VNA4"/>
<keyword evidence="2" id="KW-1185">Reference proteome</keyword>
<dbReference type="EMBL" id="FZMP01000115">
    <property type="protein sequence ID" value="SNQ60765.1"/>
    <property type="molecule type" value="Genomic_DNA"/>
</dbReference>